<evidence type="ECO:0000313" key="2">
    <source>
        <dbReference type="EMBL" id="JAH53492.1"/>
    </source>
</evidence>
<dbReference type="AlphaFoldDB" id="A0A0E9TJ55"/>
<keyword evidence="1" id="KW-0812">Transmembrane</keyword>
<evidence type="ECO:0000256" key="1">
    <source>
        <dbReference type="SAM" id="Phobius"/>
    </source>
</evidence>
<name>A0A0E9TJ55_ANGAN</name>
<keyword evidence="1" id="KW-0472">Membrane</keyword>
<keyword evidence="1" id="KW-1133">Transmembrane helix</keyword>
<accession>A0A0E9TJ55</accession>
<reference evidence="2" key="1">
    <citation type="submission" date="2014-11" db="EMBL/GenBank/DDBJ databases">
        <authorList>
            <person name="Amaro Gonzalez C."/>
        </authorList>
    </citation>
    <scope>NUCLEOTIDE SEQUENCE</scope>
</reference>
<proteinExistence type="predicted"/>
<dbReference type="EMBL" id="GBXM01055085">
    <property type="protein sequence ID" value="JAH53492.1"/>
    <property type="molecule type" value="Transcribed_RNA"/>
</dbReference>
<organism evidence="2">
    <name type="scientific">Anguilla anguilla</name>
    <name type="common">European freshwater eel</name>
    <name type="synonym">Muraena anguilla</name>
    <dbReference type="NCBI Taxonomy" id="7936"/>
    <lineage>
        <taxon>Eukaryota</taxon>
        <taxon>Metazoa</taxon>
        <taxon>Chordata</taxon>
        <taxon>Craniata</taxon>
        <taxon>Vertebrata</taxon>
        <taxon>Euteleostomi</taxon>
        <taxon>Actinopterygii</taxon>
        <taxon>Neopterygii</taxon>
        <taxon>Teleostei</taxon>
        <taxon>Anguilliformes</taxon>
        <taxon>Anguillidae</taxon>
        <taxon>Anguilla</taxon>
    </lineage>
</organism>
<feature type="transmembrane region" description="Helical" evidence="1">
    <location>
        <begin position="23"/>
        <end position="39"/>
    </location>
</feature>
<protein>
    <submittedName>
        <fullName evidence="2">Uncharacterized protein</fullName>
    </submittedName>
</protein>
<sequence length="40" mass="4890">MVNGNVNNLRSHMHSFKYNMHRQWYFSACLVNIIAFRFNK</sequence>
<reference evidence="2" key="2">
    <citation type="journal article" date="2015" name="Fish Shellfish Immunol.">
        <title>Early steps in the European eel (Anguilla anguilla)-Vibrio vulnificus interaction in the gills: Role of the RtxA13 toxin.</title>
        <authorList>
            <person name="Callol A."/>
            <person name="Pajuelo D."/>
            <person name="Ebbesson L."/>
            <person name="Teles M."/>
            <person name="MacKenzie S."/>
            <person name="Amaro C."/>
        </authorList>
    </citation>
    <scope>NUCLEOTIDE SEQUENCE</scope>
</reference>